<accession>A0ABV5E7X4</accession>
<dbReference type="PROSITE" id="PS50931">
    <property type="entry name" value="HTH_LYSR"/>
    <property type="match status" value="1"/>
</dbReference>
<evidence type="ECO:0000313" key="6">
    <source>
        <dbReference type="EMBL" id="MFB8772937.1"/>
    </source>
</evidence>
<reference evidence="6 7" key="1">
    <citation type="submission" date="2024-01" db="EMBL/GenBank/DDBJ databases">
        <title>Genome mining of biosynthetic gene clusters to explore secondary metabolites of Streptomyces sp.</title>
        <authorList>
            <person name="Baig A."/>
            <person name="Ajitkumar Shintre N."/>
            <person name="Kumar H."/>
            <person name="Anbarasu A."/>
            <person name="Ramaiah S."/>
        </authorList>
    </citation>
    <scope>NUCLEOTIDE SEQUENCE [LARGE SCALE GENOMIC DNA]</scope>
    <source>
        <strain evidence="6 7">A57</strain>
    </source>
</reference>
<evidence type="ECO:0000256" key="2">
    <source>
        <dbReference type="ARBA" id="ARBA00023015"/>
    </source>
</evidence>
<dbReference type="RefSeq" id="WP_376731834.1">
    <property type="nucleotide sequence ID" value="NZ_JAYMRP010000006.1"/>
</dbReference>
<evidence type="ECO:0000256" key="3">
    <source>
        <dbReference type="ARBA" id="ARBA00023125"/>
    </source>
</evidence>
<keyword evidence="4" id="KW-0804">Transcription</keyword>
<protein>
    <submittedName>
        <fullName evidence="6">LysR family transcriptional regulator</fullName>
    </submittedName>
</protein>
<dbReference type="EMBL" id="JAYMRP010000006">
    <property type="protein sequence ID" value="MFB8772937.1"/>
    <property type="molecule type" value="Genomic_DNA"/>
</dbReference>
<dbReference type="PANTHER" id="PTHR30346:SF0">
    <property type="entry name" value="HCA OPERON TRANSCRIPTIONAL ACTIVATOR HCAR"/>
    <property type="match status" value="1"/>
</dbReference>
<keyword evidence="3" id="KW-0238">DNA-binding</keyword>
<dbReference type="Pfam" id="PF00126">
    <property type="entry name" value="HTH_1"/>
    <property type="match status" value="1"/>
</dbReference>
<evidence type="ECO:0000256" key="4">
    <source>
        <dbReference type="ARBA" id="ARBA00023163"/>
    </source>
</evidence>
<dbReference type="InterPro" id="IPR000847">
    <property type="entry name" value="LysR_HTH_N"/>
</dbReference>
<evidence type="ECO:0000313" key="7">
    <source>
        <dbReference type="Proteomes" id="UP001585080"/>
    </source>
</evidence>
<comment type="caution">
    <text evidence="6">The sequence shown here is derived from an EMBL/GenBank/DDBJ whole genome shotgun (WGS) entry which is preliminary data.</text>
</comment>
<keyword evidence="7" id="KW-1185">Reference proteome</keyword>
<dbReference type="SUPFAM" id="SSF46785">
    <property type="entry name" value="Winged helix' DNA-binding domain"/>
    <property type="match status" value="1"/>
</dbReference>
<dbReference type="Pfam" id="PF03466">
    <property type="entry name" value="LysR_substrate"/>
    <property type="match status" value="1"/>
</dbReference>
<dbReference type="InterPro" id="IPR036390">
    <property type="entry name" value="WH_DNA-bd_sf"/>
</dbReference>
<sequence>MPERSPAPDLDLRLVRYFTVVAEHGHFGRAAQALHITQPSLSRQIRRLEHDLGTRLIDRTPRGSRLTEAGEAFLPHAKALLRSAAEATARTRAAARATHLAVGYTAGLIVTPAVRALRHRHPDADVRTLHVALDDVRPALLDHRVDALMARLPFPTDGLRLTPLYEQQRVVLLPLDHPLAGKESVTLDDIAGEPMPRVREADPDWSAYWLVDPRPDGTRAPEGPFIDHLEDKFELVASGQAIALAAGPRAAGLRPDVTAVPLAGVEPSRVVLATRRGDGNPLLPAFRALARTHLAGQA</sequence>
<evidence type="ECO:0000259" key="5">
    <source>
        <dbReference type="PROSITE" id="PS50931"/>
    </source>
</evidence>
<comment type="similarity">
    <text evidence="1">Belongs to the LysR transcriptional regulatory family.</text>
</comment>
<evidence type="ECO:0000256" key="1">
    <source>
        <dbReference type="ARBA" id="ARBA00009437"/>
    </source>
</evidence>
<dbReference type="Gene3D" id="1.10.10.10">
    <property type="entry name" value="Winged helix-like DNA-binding domain superfamily/Winged helix DNA-binding domain"/>
    <property type="match status" value="1"/>
</dbReference>
<name>A0ABV5E7X4_9ACTN</name>
<dbReference type="InterPro" id="IPR005119">
    <property type="entry name" value="LysR_subst-bd"/>
</dbReference>
<dbReference type="PRINTS" id="PR00039">
    <property type="entry name" value="HTHLYSR"/>
</dbReference>
<dbReference type="Gene3D" id="3.40.190.10">
    <property type="entry name" value="Periplasmic binding protein-like II"/>
    <property type="match status" value="2"/>
</dbReference>
<dbReference type="SUPFAM" id="SSF53850">
    <property type="entry name" value="Periplasmic binding protein-like II"/>
    <property type="match status" value="1"/>
</dbReference>
<gene>
    <name evidence="6" type="ORF">VSS16_09355</name>
</gene>
<keyword evidence="2" id="KW-0805">Transcription regulation</keyword>
<dbReference type="PANTHER" id="PTHR30346">
    <property type="entry name" value="TRANSCRIPTIONAL DUAL REGULATOR HCAR-RELATED"/>
    <property type="match status" value="1"/>
</dbReference>
<dbReference type="InterPro" id="IPR036388">
    <property type="entry name" value="WH-like_DNA-bd_sf"/>
</dbReference>
<proteinExistence type="inferred from homology"/>
<dbReference type="Proteomes" id="UP001585080">
    <property type="component" value="Unassembled WGS sequence"/>
</dbReference>
<feature type="domain" description="HTH lysR-type" evidence="5">
    <location>
        <begin position="10"/>
        <end position="67"/>
    </location>
</feature>
<dbReference type="CDD" id="cd08414">
    <property type="entry name" value="PBP2_LTTR_aromatics_like"/>
    <property type="match status" value="1"/>
</dbReference>
<organism evidence="6 7">
    <name type="scientific">Streptomyces broussonetiae</name>
    <dbReference type="NCBI Taxonomy" id="2686304"/>
    <lineage>
        <taxon>Bacteria</taxon>
        <taxon>Bacillati</taxon>
        <taxon>Actinomycetota</taxon>
        <taxon>Actinomycetes</taxon>
        <taxon>Kitasatosporales</taxon>
        <taxon>Streptomycetaceae</taxon>
        <taxon>Streptomyces</taxon>
    </lineage>
</organism>